<accession>A0A328XVM6</accession>
<organism evidence="1 2">
    <name type="scientific">Onishia taeanensis</name>
    <dbReference type="NCBI Taxonomy" id="284577"/>
    <lineage>
        <taxon>Bacteria</taxon>
        <taxon>Pseudomonadati</taxon>
        <taxon>Pseudomonadota</taxon>
        <taxon>Gammaproteobacteria</taxon>
        <taxon>Oceanospirillales</taxon>
        <taxon>Halomonadaceae</taxon>
        <taxon>Onishia</taxon>
    </lineage>
</organism>
<reference evidence="1 2" key="1">
    <citation type="submission" date="2018-06" db="EMBL/GenBank/DDBJ databases">
        <title>Comparative analysis of microorganisms from saline springs in Andes Mountain Range, Colombia.</title>
        <authorList>
            <person name="Rubin E."/>
        </authorList>
    </citation>
    <scope>NUCLEOTIDE SEQUENCE [LARGE SCALE GENOMIC DNA]</scope>
    <source>
        <strain evidence="1 2">USBA-857</strain>
    </source>
</reference>
<dbReference type="Proteomes" id="UP000249700">
    <property type="component" value="Unassembled WGS sequence"/>
</dbReference>
<sequence length="186" mass="19643">MKTPLSLSRRRVLSGLAAVGSVAGAIAWLPLAAWPASTARAAKLHFASATLAIHGDQGPSRLEVELAESPQQRATGLMGREQLGAEAGMLFVYQRPQSPDSGFWMYRTLIPLDIAFIDRNGRIAAIRQMTPCGSDVSADCRAYRAGVAYIAALEVNAGYFAARGIEVGDCVSLPGSVAPQRGQCAP</sequence>
<dbReference type="RefSeq" id="WP_112054200.1">
    <property type="nucleotide sequence ID" value="NZ_QLSX01000003.1"/>
</dbReference>
<gene>
    <name evidence="1" type="ORF">BCL93_103258</name>
</gene>
<dbReference type="InterPro" id="IPR003795">
    <property type="entry name" value="DUF192"/>
</dbReference>
<proteinExistence type="predicted"/>
<name>A0A328XVM6_9GAMM</name>
<dbReference type="PANTHER" id="PTHR37953">
    <property type="entry name" value="UPF0127 PROTEIN MJ1496"/>
    <property type="match status" value="1"/>
</dbReference>
<dbReference type="OrthoDB" id="5526466at2"/>
<protein>
    <recommendedName>
        <fullName evidence="3">DUF192 domain-containing protein</fullName>
    </recommendedName>
</protein>
<dbReference type="EMBL" id="QLSX01000003">
    <property type="protein sequence ID" value="RAR63025.1"/>
    <property type="molecule type" value="Genomic_DNA"/>
</dbReference>
<dbReference type="Pfam" id="PF02643">
    <property type="entry name" value="DUF192"/>
    <property type="match status" value="1"/>
</dbReference>
<dbReference type="Gene3D" id="2.60.120.1140">
    <property type="entry name" value="Protein of unknown function DUF192"/>
    <property type="match status" value="1"/>
</dbReference>
<dbReference type="InterPro" id="IPR038695">
    <property type="entry name" value="Saro_0823-like_sf"/>
</dbReference>
<evidence type="ECO:0000313" key="2">
    <source>
        <dbReference type="Proteomes" id="UP000249700"/>
    </source>
</evidence>
<dbReference type="InterPro" id="IPR006311">
    <property type="entry name" value="TAT_signal"/>
</dbReference>
<comment type="caution">
    <text evidence="1">The sequence shown here is derived from an EMBL/GenBank/DDBJ whole genome shotgun (WGS) entry which is preliminary data.</text>
</comment>
<evidence type="ECO:0000313" key="1">
    <source>
        <dbReference type="EMBL" id="RAR63025.1"/>
    </source>
</evidence>
<dbReference type="AlphaFoldDB" id="A0A328XVM6"/>
<evidence type="ECO:0008006" key="3">
    <source>
        <dbReference type="Google" id="ProtNLM"/>
    </source>
</evidence>
<dbReference type="PANTHER" id="PTHR37953:SF1">
    <property type="entry name" value="UPF0127 PROTEIN MJ1496"/>
    <property type="match status" value="1"/>
</dbReference>
<dbReference type="PROSITE" id="PS51318">
    <property type="entry name" value="TAT"/>
    <property type="match status" value="1"/>
</dbReference>